<gene>
    <name evidence="1" type="ORF">TSPGSL018_16913</name>
</gene>
<reference evidence="1" key="1">
    <citation type="submission" date="2014-05" db="EMBL/GenBank/DDBJ databases">
        <title>The transcriptome of the halophilic microalga Tetraselmis sp. GSL018 isolated from the Great Salt Lake, Utah.</title>
        <authorList>
            <person name="Jinkerson R.E."/>
            <person name="D'Adamo S."/>
            <person name="Posewitz M.C."/>
        </authorList>
    </citation>
    <scope>NUCLEOTIDE SEQUENCE</scope>
    <source>
        <strain evidence="1">GSL018</strain>
    </source>
</reference>
<evidence type="ECO:0000313" key="1">
    <source>
        <dbReference type="EMBL" id="JAC65065.1"/>
    </source>
</evidence>
<organism evidence="1">
    <name type="scientific">Tetraselmis sp. GSL018</name>
    <dbReference type="NCBI Taxonomy" id="582737"/>
    <lineage>
        <taxon>Eukaryota</taxon>
        <taxon>Viridiplantae</taxon>
        <taxon>Chlorophyta</taxon>
        <taxon>core chlorophytes</taxon>
        <taxon>Chlorodendrophyceae</taxon>
        <taxon>Chlorodendrales</taxon>
        <taxon>Chlorodendraceae</taxon>
        <taxon>Tetraselmis</taxon>
    </lineage>
</organism>
<dbReference type="EMBL" id="GBEZ01021708">
    <property type="protein sequence ID" value="JAC65065.1"/>
    <property type="molecule type" value="Transcribed_RNA"/>
</dbReference>
<protein>
    <submittedName>
        <fullName evidence="1">Uncharacterized protein</fullName>
    </submittedName>
</protein>
<name>A0A061R303_9CHLO</name>
<dbReference type="AlphaFoldDB" id="A0A061R303"/>
<sequence length="70" mass="7941">MGGILSRSFGRFLRETFDSRHWHFECLLNLLAYQQQESELKLSCPSGKSGPGHQRTAVKVAFTHHPVDVT</sequence>
<proteinExistence type="predicted"/>
<accession>A0A061R303</accession>